<accession>A0A383B2S8</accession>
<protein>
    <recommendedName>
        <fullName evidence="11">Probable nicotinate-nucleotide pyrophosphorylase [carboxylating]</fullName>
        <ecNumber evidence="5">2.4.2.19</ecNumber>
    </recommendedName>
    <alternativeName>
        <fullName evidence="9">Quinolinate phosphoribosyltransferase [decarboxylating]</fullName>
    </alternativeName>
</protein>
<comment type="catalytic activity">
    <reaction evidence="10">
        <text>nicotinate beta-D-ribonucleotide + CO2 + diphosphate = quinolinate + 5-phospho-alpha-D-ribose 1-diphosphate + 2 H(+)</text>
        <dbReference type="Rhea" id="RHEA:12733"/>
        <dbReference type="ChEBI" id="CHEBI:15378"/>
        <dbReference type="ChEBI" id="CHEBI:16526"/>
        <dbReference type="ChEBI" id="CHEBI:29959"/>
        <dbReference type="ChEBI" id="CHEBI:33019"/>
        <dbReference type="ChEBI" id="CHEBI:57502"/>
        <dbReference type="ChEBI" id="CHEBI:58017"/>
        <dbReference type="EC" id="2.4.2.19"/>
    </reaction>
</comment>
<dbReference type="GO" id="GO:0009435">
    <property type="term" value="P:NAD+ biosynthetic process"/>
    <property type="evidence" value="ECO:0007669"/>
    <property type="project" value="UniProtKB-UniPathway"/>
</dbReference>
<comment type="function">
    <text evidence="1">Involved in the catabolism of quinolinic acid (QA).</text>
</comment>
<keyword evidence="8" id="KW-0808">Transferase</keyword>
<dbReference type="SUPFAM" id="SSF54675">
    <property type="entry name" value="Nicotinate/Quinolinate PRTase N-terminal domain-like"/>
    <property type="match status" value="1"/>
</dbReference>
<dbReference type="Gene3D" id="3.90.1170.20">
    <property type="entry name" value="Quinolinate phosphoribosyl transferase, N-terminal domain"/>
    <property type="match status" value="1"/>
</dbReference>
<dbReference type="NCBIfam" id="TIGR00078">
    <property type="entry name" value="nadC"/>
    <property type="match status" value="1"/>
</dbReference>
<dbReference type="CDD" id="cd01572">
    <property type="entry name" value="QPRTase"/>
    <property type="match status" value="1"/>
</dbReference>
<evidence type="ECO:0000313" key="14">
    <source>
        <dbReference type="EMBL" id="SVE14466.1"/>
    </source>
</evidence>
<dbReference type="EMBL" id="UINC01197140">
    <property type="protein sequence ID" value="SVE14466.1"/>
    <property type="molecule type" value="Genomic_DNA"/>
</dbReference>
<feature type="non-terminal residue" evidence="14">
    <location>
        <position position="208"/>
    </location>
</feature>
<dbReference type="EC" id="2.4.2.19" evidence="5"/>
<dbReference type="InterPro" id="IPR004393">
    <property type="entry name" value="NadC"/>
</dbReference>
<dbReference type="PANTHER" id="PTHR32179:SF3">
    <property type="entry name" value="NICOTINATE-NUCLEOTIDE PYROPHOSPHORYLASE [CARBOXYLATING]"/>
    <property type="match status" value="1"/>
</dbReference>
<gene>
    <name evidence="14" type="ORF">METZ01_LOCUS467320</name>
</gene>
<feature type="domain" description="Quinolinate phosphoribosyl transferase N-terminal" evidence="13">
    <location>
        <begin position="23"/>
        <end position="107"/>
    </location>
</feature>
<dbReference type="FunFam" id="3.20.20.70:FF:000030">
    <property type="entry name" value="Nicotinate-nucleotide pyrophosphorylase, carboxylating"/>
    <property type="match status" value="1"/>
</dbReference>
<keyword evidence="7" id="KW-0328">Glycosyltransferase</keyword>
<evidence type="ECO:0000256" key="10">
    <source>
        <dbReference type="ARBA" id="ARBA00047445"/>
    </source>
</evidence>
<evidence type="ECO:0000256" key="1">
    <source>
        <dbReference type="ARBA" id="ARBA00003237"/>
    </source>
</evidence>
<evidence type="ECO:0000256" key="11">
    <source>
        <dbReference type="ARBA" id="ARBA00069173"/>
    </source>
</evidence>
<evidence type="ECO:0000256" key="9">
    <source>
        <dbReference type="ARBA" id="ARBA00033102"/>
    </source>
</evidence>
<proteinExistence type="inferred from homology"/>
<dbReference type="Gene3D" id="3.20.20.70">
    <property type="entry name" value="Aldolase class I"/>
    <property type="match status" value="1"/>
</dbReference>
<evidence type="ECO:0000256" key="4">
    <source>
        <dbReference type="ARBA" id="ARBA00011218"/>
    </source>
</evidence>
<dbReference type="SUPFAM" id="SSF51690">
    <property type="entry name" value="Nicotinate/Quinolinate PRTase C-terminal domain-like"/>
    <property type="match status" value="1"/>
</dbReference>
<reference evidence="14" key="1">
    <citation type="submission" date="2018-05" db="EMBL/GenBank/DDBJ databases">
        <authorList>
            <person name="Lanie J.A."/>
            <person name="Ng W.-L."/>
            <person name="Kazmierczak K.M."/>
            <person name="Andrzejewski T.M."/>
            <person name="Davidsen T.M."/>
            <person name="Wayne K.J."/>
            <person name="Tettelin H."/>
            <person name="Glass J.I."/>
            <person name="Rusch D."/>
            <person name="Podicherti R."/>
            <person name="Tsui H.-C.T."/>
            <person name="Winkler M.E."/>
        </authorList>
    </citation>
    <scope>NUCLEOTIDE SEQUENCE</scope>
</reference>
<evidence type="ECO:0000256" key="2">
    <source>
        <dbReference type="ARBA" id="ARBA00004893"/>
    </source>
</evidence>
<comment type="subunit">
    <text evidence="4">Hexamer formed by 3 homodimers.</text>
</comment>
<dbReference type="PANTHER" id="PTHR32179">
    <property type="entry name" value="NICOTINATE-NUCLEOTIDE PYROPHOSPHORYLASE [CARBOXYLATING]"/>
    <property type="match status" value="1"/>
</dbReference>
<dbReference type="AlphaFoldDB" id="A0A383B2S8"/>
<comment type="similarity">
    <text evidence="3">Belongs to the NadC/ModD family.</text>
</comment>
<dbReference type="Pfam" id="PF01729">
    <property type="entry name" value="QRPTase_C"/>
    <property type="match status" value="1"/>
</dbReference>
<dbReference type="GO" id="GO:0004514">
    <property type="term" value="F:nicotinate-nucleotide diphosphorylase (carboxylating) activity"/>
    <property type="evidence" value="ECO:0007669"/>
    <property type="project" value="UniProtKB-EC"/>
</dbReference>
<name>A0A383B2S8_9ZZZZ</name>
<evidence type="ECO:0000259" key="12">
    <source>
        <dbReference type="Pfam" id="PF01729"/>
    </source>
</evidence>
<dbReference type="Pfam" id="PF02749">
    <property type="entry name" value="QRPTase_N"/>
    <property type="match status" value="1"/>
</dbReference>
<keyword evidence="6" id="KW-0662">Pyridine nucleotide biosynthesis</keyword>
<dbReference type="InterPro" id="IPR013785">
    <property type="entry name" value="Aldolase_TIM"/>
</dbReference>
<dbReference type="InterPro" id="IPR036068">
    <property type="entry name" value="Nicotinate_pribotase-like_C"/>
</dbReference>
<evidence type="ECO:0000256" key="6">
    <source>
        <dbReference type="ARBA" id="ARBA00022642"/>
    </source>
</evidence>
<sequence length="208" mass="22954">MTNHDEIIKNVKLALEEDIGSGDVTTDLVEPHSLAEATLISHDNAILCGIDWFNEVFNQLDNSIEIKWLANDGEKIKSSQTICNLHGPIHSILSGERTAINFLQLLSGVSTNVAAFVSRIKNTKTKILDTRKTIPGLRYAQKYAVTVGGGINHRKGLYDEVLIKENHISASGSIEKTIEKAKEKGLPITIEVENLSQLERALKTNVDR</sequence>
<dbReference type="InterPro" id="IPR022412">
    <property type="entry name" value="Quinolinate_PRibosylTrfase_N"/>
</dbReference>
<dbReference type="GO" id="GO:0005737">
    <property type="term" value="C:cytoplasm"/>
    <property type="evidence" value="ECO:0007669"/>
    <property type="project" value="TreeGrafter"/>
</dbReference>
<evidence type="ECO:0000256" key="5">
    <source>
        <dbReference type="ARBA" id="ARBA00011944"/>
    </source>
</evidence>
<comment type="pathway">
    <text evidence="2">Cofactor biosynthesis; NAD(+) biosynthesis; nicotinate D-ribonucleotide from quinolinate: step 1/1.</text>
</comment>
<dbReference type="FunFam" id="3.90.1170.20:FF:000001">
    <property type="entry name" value="Nicotinate-nucleotide diphosphorylase (Carboxylating)"/>
    <property type="match status" value="1"/>
</dbReference>
<evidence type="ECO:0000256" key="7">
    <source>
        <dbReference type="ARBA" id="ARBA00022676"/>
    </source>
</evidence>
<feature type="domain" description="Quinolinate phosphoribosyl transferase C-terminal" evidence="12">
    <location>
        <begin position="109"/>
        <end position="207"/>
    </location>
</feature>
<dbReference type="InterPro" id="IPR037128">
    <property type="entry name" value="Quinolinate_PRibosylTase_N_sf"/>
</dbReference>
<dbReference type="UniPathway" id="UPA00253">
    <property type="reaction ID" value="UER00331"/>
</dbReference>
<dbReference type="InterPro" id="IPR027277">
    <property type="entry name" value="NadC/ModD"/>
</dbReference>
<organism evidence="14">
    <name type="scientific">marine metagenome</name>
    <dbReference type="NCBI Taxonomy" id="408172"/>
    <lineage>
        <taxon>unclassified sequences</taxon>
        <taxon>metagenomes</taxon>
        <taxon>ecological metagenomes</taxon>
    </lineage>
</organism>
<evidence type="ECO:0000256" key="8">
    <source>
        <dbReference type="ARBA" id="ARBA00022679"/>
    </source>
</evidence>
<dbReference type="InterPro" id="IPR002638">
    <property type="entry name" value="Quinolinate_PRibosylTrfase_C"/>
</dbReference>
<dbReference type="GO" id="GO:0034213">
    <property type="term" value="P:quinolinate catabolic process"/>
    <property type="evidence" value="ECO:0007669"/>
    <property type="project" value="TreeGrafter"/>
</dbReference>
<evidence type="ECO:0000259" key="13">
    <source>
        <dbReference type="Pfam" id="PF02749"/>
    </source>
</evidence>
<evidence type="ECO:0000256" key="3">
    <source>
        <dbReference type="ARBA" id="ARBA00009400"/>
    </source>
</evidence>